<dbReference type="SUPFAM" id="SSF53850">
    <property type="entry name" value="Periplasmic binding protein-like II"/>
    <property type="match status" value="1"/>
</dbReference>
<dbReference type="PANTHER" id="PTHR30570:SF1">
    <property type="entry name" value="PHOSPHATE-BINDING PROTEIN PSTS"/>
    <property type="match status" value="1"/>
</dbReference>
<dbReference type="InterPro" id="IPR024370">
    <property type="entry name" value="PBP_domain"/>
</dbReference>
<keyword evidence="4" id="KW-0592">Phosphate transport</keyword>
<comment type="similarity">
    <text evidence="1 4">Belongs to the PstS family.</text>
</comment>
<comment type="function">
    <text evidence="4">Involved in the system for phosphate transport across the cytoplasmic membrane.</text>
</comment>
<gene>
    <name evidence="6" type="ORF">SAMN05421545_0634</name>
</gene>
<evidence type="ECO:0000256" key="3">
    <source>
        <dbReference type="ARBA" id="ARBA00022729"/>
    </source>
</evidence>
<name>A0A1N6U1X8_9BACT</name>
<dbReference type="FunFam" id="3.40.190.10:FF:000156">
    <property type="entry name" value="Phosphate ABC transporter, phosphate-binding protein"/>
    <property type="match status" value="1"/>
</dbReference>
<dbReference type="PANTHER" id="PTHR30570">
    <property type="entry name" value="PERIPLASMIC PHOSPHATE BINDING COMPONENT OF PHOSPHATE ABC TRANSPORTER"/>
    <property type="match status" value="1"/>
</dbReference>
<dbReference type="OrthoDB" id="9783488at2"/>
<evidence type="ECO:0000313" key="6">
    <source>
        <dbReference type="EMBL" id="SIQ59648.1"/>
    </source>
</evidence>
<accession>A0A1N6U1X8</accession>
<dbReference type="InterPro" id="IPR050811">
    <property type="entry name" value="Phosphate_ABC_transporter"/>
</dbReference>
<dbReference type="Pfam" id="PF12849">
    <property type="entry name" value="PBP_like_2"/>
    <property type="match status" value="1"/>
</dbReference>
<dbReference type="RefSeq" id="WP_076420997.1">
    <property type="nucleotide sequence ID" value="NZ_FTNM01000001.1"/>
</dbReference>
<evidence type="ECO:0000256" key="4">
    <source>
        <dbReference type="RuleBase" id="RU367119"/>
    </source>
</evidence>
<proteinExistence type="inferred from homology"/>
<organism evidence="6 7">
    <name type="scientific">Pontibacter lucknowensis</name>
    <dbReference type="NCBI Taxonomy" id="1077936"/>
    <lineage>
        <taxon>Bacteria</taxon>
        <taxon>Pseudomonadati</taxon>
        <taxon>Bacteroidota</taxon>
        <taxon>Cytophagia</taxon>
        <taxon>Cytophagales</taxon>
        <taxon>Hymenobacteraceae</taxon>
        <taxon>Pontibacter</taxon>
    </lineage>
</organism>
<sequence>MLQLSFSRLKFSAATLLCASLVMTSCVGNGQEGNSDLTGSIQIDGSSTVYPVTEAVAEEYRAEAPDVKVTVGVSGTGGGMKKFTRGEIDIVNASRAMNASEEQTASENGISFVQLSVAYDGLTVVVHPSNDWAQDITVAELKKIWEPEAQGTIKRWNQIRPEWPDQEIHLYGAGVESGTYDYFTEAIVGKSHSSRGDYTASEDDNVLVQGVSTDPLALGFFGYAYYEENKSKLKAIPVNDEDDSNGAGAILPSLETVKDGSYAPLSRPLFLYVSSKAIDKPEVVDFINFYLDNAGELAQEVGYIALPDNIYKEQKQKFEQFVEGAATATNQQ</sequence>
<evidence type="ECO:0000313" key="7">
    <source>
        <dbReference type="Proteomes" id="UP000185924"/>
    </source>
</evidence>
<evidence type="ECO:0000256" key="2">
    <source>
        <dbReference type="ARBA" id="ARBA00022448"/>
    </source>
</evidence>
<dbReference type="AlphaFoldDB" id="A0A1N6U1X8"/>
<dbReference type="GO" id="GO:0042301">
    <property type="term" value="F:phosphate ion binding"/>
    <property type="evidence" value="ECO:0007669"/>
    <property type="project" value="UniProtKB-UniRule"/>
</dbReference>
<dbReference type="CDD" id="cd13654">
    <property type="entry name" value="PBP2_phosphate_like_2"/>
    <property type="match status" value="1"/>
</dbReference>
<keyword evidence="2 4" id="KW-0813">Transport</keyword>
<dbReference type="Proteomes" id="UP000185924">
    <property type="component" value="Unassembled WGS sequence"/>
</dbReference>
<keyword evidence="3 4" id="KW-0732">Signal</keyword>
<reference evidence="7" key="1">
    <citation type="submission" date="2017-01" db="EMBL/GenBank/DDBJ databases">
        <authorList>
            <person name="Varghese N."/>
            <person name="Submissions S."/>
        </authorList>
    </citation>
    <scope>NUCLEOTIDE SEQUENCE [LARGE SCALE GENOMIC DNA]</scope>
    <source>
        <strain evidence="7">DM9</strain>
    </source>
</reference>
<dbReference type="EMBL" id="FTNM01000001">
    <property type="protein sequence ID" value="SIQ59648.1"/>
    <property type="molecule type" value="Genomic_DNA"/>
</dbReference>
<feature type="domain" description="PBP" evidence="5">
    <location>
        <begin position="35"/>
        <end position="292"/>
    </location>
</feature>
<feature type="chain" id="PRO_5027155916" description="Phosphate-binding protein" evidence="4">
    <location>
        <begin position="20"/>
        <end position="332"/>
    </location>
</feature>
<dbReference type="InterPro" id="IPR011862">
    <property type="entry name" value="Phos-bd"/>
</dbReference>
<keyword evidence="7" id="KW-1185">Reference proteome</keyword>
<protein>
    <recommendedName>
        <fullName evidence="4">Phosphate-binding protein</fullName>
    </recommendedName>
</protein>
<dbReference type="GO" id="GO:0006817">
    <property type="term" value="P:phosphate ion transport"/>
    <property type="evidence" value="ECO:0007669"/>
    <property type="project" value="UniProtKB-UniRule"/>
</dbReference>
<evidence type="ECO:0000256" key="1">
    <source>
        <dbReference type="ARBA" id="ARBA00008725"/>
    </source>
</evidence>
<evidence type="ECO:0000259" key="5">
    <source>
        <dbReference type="Pfam" id="PF12849"/>
    </source>
</evidence>
<dbReference type="NCBIfam" id="TIGR02136">
    <property type="entry name" value="ptsS_2"/>
    <property type="match status" value="1"/>
</dbReference>
<dbReference type="STRING" id="1077936.SAMN05421545_0634"/>
<dbReference type="Gene3D" id="3.40.190.10">
    <property type="entry name" value="Periplasmic binding protein-like II"/>
    <property type="match status" value="2"/>
</dbReference>
<feature type="signal peptide" evidence="4">
    <location>
        <begin position="1"/>
        <end position="19"/>
    </location>
</feature>